<dbReference type="AlphaFoldDB" id="A0A7S3CJX2"/>
<sequence length="132" mass="15122">MYPGLEVEINGEYRPIKPVKNAMVVNLGKTLMQISNNQIKATMHRVADIGRERYSCPFFFCVKHSARIELDVLKSGKELCEDYASDVSPSEGGKEVEPFGVFLCKSMTNSFGEWKNFQIPHIHYDYSKRPQE</sequence>
<name>A0A7S3CJX2_9SPIT</name>
<organism evidence="2">
    <name type="scientific">Strombidium rassoulzadegani</name>
    <dbReference type="NCBI Taxonomy" id="1082188"/>
    <lineage>
        <taxon>Eukaryota</taxon>
        <taxon>Sar</taxon>
        <taxon>Alveolata</taxon>
        <taxon>Ciliophora</taxon>
        <taxon>Intramacronucleata</taxon>
        <taxon>Spirotrichea</taxon>
        <taxon>Oligotrichia</taxon>
        <taxon>Strombidiidae</taxon>
        <taxon>Strombidium</taxon>
    </lineage>
</organism>
<evidence type="ECO:0000313" key="2">
    <source>
        <dbReference type="EMBL" id="CAE0230430.1"/>
    </source>
</evidence>
<dbReference type="Pfam" id="PF03171">
    <property type="entry name" value="2OG-FeII_Oxy"/>
    <property type="match status" value="1"/>
</dbReference>
<evidence type="ECO:0000259" key="1">
    <source>
        <dbReference type="Pfam" id="PF03171"/>
    </source>
</evidence>
<dbReference type="EMBL" id="HBIA01004213">
    <property type="protein sequence ID" value="CAE0230430.1"/>
    <property type="molecule type" value="Transcribed_RNA"/>
</dbReference>
<dbReference type="Gene3D" id="2.60.120.330">
    <property type="entry name" value="B-lactam Antibiotic, Isopenicillin N Synthase, Chain"/>
    <property type="match status" value="1"/>
</dbReference>
<feature type="domain" description="Isopenicillin N synthase-like Fe(2+) 2OG dioxygenase" evidence="1">
    <location>
        <begin position="4"/>
        <end position="61"/>
    </location>
</feature>
<dbReference type="InterPro" id="IPR044861">
    <property type="entry name" value="IPNS-like_FE2OG_OXY"/>
</dbReference>
<proteinExistence type="predicted"/>
<reference evidence="2" key="1">
    <citation type="submission" date="2021-01" db="EMBL/GenBank/DDBJ databases">
        <authorList>
            <person name="Corre E."/>
            <person name="Pelletier E."/>
            <person name="Niang G."/>
            <person name="Scheremetjew M."/>
            <person name="Finn R."/>
            <person name="Kale V."/>
            <person name="Holt S."/>
            <person name="Cochrane G."/>
            <person name="Meng A."/>
            <person name="Brown T."/>
            <person name="Cohen L."/>
        </authorList>
    </citation>
    <scope>NUCLEOTIDE SEQUENCE</scope>
    <source>
        <strain evidence="2">Ras09</strain>
    </source>
</reference>
<dbReference type="SUPFAM" id="SSF51197">
    <property type="entry name" value="Clavaminate synthase-like"/>
    <property type="match status" value="1"/>
</dbReference>
<gene>
    <name evidence="2" type="ORF">SRAS04492_LOCUS2224</name>
</gene>
<accession>A0A7S3CJX2</accession>
<dbReference type="InterPro" id="IPR027443">
    <property type="entry name" value="IPNS-like_sf"/>
</dbReference>
<protein>
    <recommendedName>
        <fullName evidence="1">Isopenicillin N synthase-like Fe(2+) 2OG dioxygenase domain-containing protein</fullName>
    </recommendedName>
</protein>